<dbReference type="RefSeq" id="WP_011792687.1">
    <property type="nucleotide sequence ID" value="NC_008751.1"/>
</dbReference>
<dbReference type="PANTHER" id="PTHR42934:SF2">
    <property type="entry name" value="GLYCOLATE OXIDASE SUBUNIT GLCD"/>
    <property type="match status" value="1"/>
</dbReference>
<evidence type="ECO:0000256" key="5">
    <source>
        <dbReference type="ARBA" id="ARBA00023002"/>
    </source>
</evidence>
<dbReference type="Proteomes" id="UP000009173">
    <property type="component" value="Chromosome"/>
</dbReference>
<dbReference type="FunFam" id="1.10.45.10:FF:000001">
    <property type="entry name" value="D-lactate dehydrogenase mitochondrial"/>
    <property type="match status" value="1"/>
</dbReference>
<dbReference type="SUPFAM" id="SSF56176">
    <property type="entry name" value="FAD-binding/transporter-associated domain-like"/>
    <property type="match status" value="1"/>
</dbReference>
<dbReference type="InterPro" id="IPR006094">
    <property type="entry name" value="Oxid_FAD_bind_N"/>
</dbReference>
<dbReference type="HOGENOM" id="CLU_017779_9_2_7"/>
<gene>
    <name evidence="7" type="ordered locus">Dvul_2154</name>
</gene>
<dbReference type="InterPro" id="IPR016164">
    <property type="entry name" value="FAD-linked_Oxase-like_C"/>
</dbReference>
<keyword evidence="3" id="KW-0285">Flavoprotein</keyword>
<dbReference type="KEGG" id="dvl:Dvul_2154"/>
<evidence type="ECO:0000259" key="6">
    <source>
        <dbReference type="PROSITE" id="PS51387"/>
    </source>
</evidence>
<keyword evidence="5 7" id="KW-0560">Oxidoreductase</keyword>
<comment type="cofactor">
    <cofactor evidence="1">
        <name>FAD</name>
        <dbReference type="ChEBI" id="CHEBI:57692"/>
    </cofactor>
</comment>
<dbReference type="GO" id="GO:0071949">
    <property type="term" value="F:FAD binding"/>
    <property type="evidence" value="ECO:0007669"/>
    <property type="project" value="InterPro"/>
</dbReference>
<evidence type="ECO:0000256" key="1">
    <source>
        <dbReference type="ARBA" id="ARBA00001974"/>
    </source>
</evidence>
<dbReference type="AlphaFoldDB" id="A0A0H3A947"/>
<reference evidence="8" key="1">
    <citation type="journal article" date="2009" name="Environ. Microbiol.">
        <title>Contribution of mobile genetic elements to Desulfovibrio vulgaris genome plasticity.</title>
        <authorList>
            <person name="Walker C.B."/>
            <person name="Stolyar S."/>
            <person name="Chivian D."/>
            <person name="Pinel N."/>
            <person name="Gabster J.A."/>
            <person name="Dehal P.S."/>
            <person name="He Z."/>
            <person name="Yang Z.K."/>
            <person name="Yen H.C."/>
            <person name="Zhou J."/>
            <person name="Wall J.D."/>
            <person name="Hazen T.C."/>
            <person name="Arkin A.P."/>
            <person name="Stahl D.A."/>
        </authorList>
    </citation>
    <scope>NUCLEOTIDE SEQUENCE [LARGE SCALE GENOMIC DNA]</scope>
    <source>
        <strain evidence="8">DP4</strain>
    </source>
</reference>
<evidence type="ECO:0000313" key="8">
    <source>
        <dbReference type="Proteomes" id="UP000009173"/>
    </source>
</evidence>
<sequence>MSHTANVTAEEAVHGLSAAQRRFLEGLLPEGDRLFSAEETLVFGTDASRKCGTPLAVVRPTTETQVVELLRWADAERLPVYPRARATNVVGGCVPQRPGIVLSTLRMARIIDIDEHDFVAVVQPGVITADLQRAVEARGLFYPPDPASQNISSIGGNVATCAGGMRAVRYGVTRDYVLGLRAVLPGGEVLATGSRCHKNVVGLDLVRLLVGSEGTLGCLTEVTLKLLPLPEATASLLAGFSDLGAAMDAVRRVFAAGILPVALEFMGPEVLDCAALLNDVPWPKTVRAALLFRLDGSRAALPLEVDRLAAAVRDAAPVWSAVGVGRDEEEPLWTIRRSINPASFLVKPDKMSDDVTVPRGRLREALEGIRAIAEARSLTILTFGHVGDGNIHVNIMHDASVTEEREHSLAAKGEVTDLILSLGGTLSGEHGVGLTKAPYVHRQLSKLERGLMAQVKAAFDPHGIMNPGKAY</sequence>
<dbReference type="GO" id="GO:0004458">
    <property type="term" value="F:D-lactate dehydrogenase (cytochrome) activity"/>
    <property type="evidence" value="ECO:0007669"/>
    <property type="project" value="UniProtKB-EC"/>
</dbReference>
<dbReference type="InterPro" id="IPR051914">
    <property type="entry name" value="FAD-linked_OxidoTrans_Type4"/>
</dbReference>
<evidence type="ECO:0000256" key="2">
    <source>
        <dbReference type="ARBA" id="ARBA00008000"/>
    </source>
</evidence>
<evidence type="ECO:0000256" key="4">
    <source>
        <dbReference type="ARBA" id="ARBA00022827"/>
    </source>
</evidence>
<evidence type="ECO:0000256" key="3">
    <source>
        <dbReference type="ARBA" id="ARBA00022630"/>
    </source>
</evidence>
<dbReference type="InterPro" id="IPR016169">
    <property type="entry name" value="FAD-bd_PCMH_sub2"/>
</dbReference>
<dbReference type="PANTHER" id="PTHR42934">
    <property type="entry name" value="GLYCOLATE OXIDASE SUBUNIT GLCD"/>
    <property type="match status" value="1"/>
</dbReference>
<dbReference type="FunFam" id="3.30.70.2740:FF:000001">
    <property type="entry name" value="D-lactate dehydrogenase mitochondrial"/>
    <property type="match status" value="1"/>
</dbReference>
<dbReference type="InterPro" id="IPR016171">
    <property type="entry name" value="Vanillyl_alc_oxidase_C-sub2"/>
</dbReference>
<dbReference type="SUPFAM" id="SSF55103">
    <property type="entry name" value="FAD-linked oxidases, C-terminal domain"/>
    <property type="match status" value="1"/>
</dbReference>
<dbReference type="Gene3D" id="1.10.45.10">
    <property type="entry name" value="Vanillyl-alcohol Oxidase, Chain A, domain 4"/>
    <property type="match status" value="1"/>
</dbReference>
<accession>A0A0H3A947</accession>
<dbReference type="InterPro" id="IPR036318">
    <property type="entry name" value="FAD-bd_PCMH-like_sf"/>
</dbReference>
<name>A0A0H3A947_NITV4</name>
<dbReference type="Gene3D" id="3.30.465.10">
    <property type="match status" value="1"/>
</dbReference>
<feature type="domain" description="FAD-binding PCMH-type" evidence="6">
    <location>
        <begin position="50"/>
        <end position="229"/>
    </location>
</feature>
<organism evidence="7 8">
    <name type="scientific">Nitratidesulfovibrio vulgaris (strain DP4)</name>
    <name type="common">Desulfovibrio vulgaris</name>
    <dbReference type="NCBI Taxonomy" id="391774"/>
    <lineage>
        <taxon>Bacteria</taxon>
        <taxon>Pseudomonadati</taxon>
        <taxon>Thermodesulfobacteriota</taxon>
        <taxon>Desulfovibrionia</taxon>
        <taxon>Desulfovibrionales</taxon>
        <taxon>Desulfovibrionaceae</taxon>
        <taxon>Nitratidesulfovibrio</taxon>
    </lineage>
</organism>
<dbReference type="InterPro" id="IPR004113">
    <property type="entry name" value="FAD-bd_oxidored_4_C"/>
</dbReference>
<dbReference type="Pfam" id="PF01565">
    <property type="entry name" value="FAD_binding_4"/>
    <property type="match status" value="1"/>
</dbReference>
<dbReference type="PROSITE" id="PS51387">
    <property type="entry name" value="FAD_PCMH"/>
    <property type="match status" value="1"/>
</dbReference>
<evidence type="ECO:0000313" key="7">
    <source>
        <dbReference type="EMBL" id="ABM29170.1"/>
    </source>
</evidence>
<proteinExistence type="inferred from homology"/>
<comment type="similarity">
    <text evidence="2">Belongs to the FAD-binding oxidoreductase/transferase type 4 family.</text>
</comment>
<keyword evidence="4" id="KW-0274">FAD</keyword>
<dbReference type="InterPro" id="IPR016166">
    <property type="entry name" value="FAD-bd_PCMH"/>
</dbReference>
<dbReference type="Gene3D" id="3.30.70.2740">
    <property type="match status" value="1"/>
</dbReference>
<dbReference type="Pfam" id="PF02913">
    <property type="entry name" value="FAD-oxidase_C"/>
    <property type="match status" value="1"/>
</dbReference>
<protein>
    <submittedName>
        <fullName evidence="7">D-lactate dehydrogenase (Cytochrome)</fullName>
        <ecNumber evidence="7">1.1.2.4</ecNumber>
    </submittedName>
</protein>
<dbReference type="EMBL" id="CP000527">
    <property type="protein sequence ID" value="ABM29170.1"/>
    <property type="molecule type" value="Genomic_DNA"/>
</dbReference>
<dbReference type="EC" id="1.1.2.4" evidence="7"/>